<dbReference type="EMBL" id="UYRV01119492">
    <property type="protein sequence ID" value="VDN31734.1"/>
    <property type="molecule type" value="Genomic_DNA"/>
</dbReference>
<feature type="signal peptide" evidence="1">
    <location>
        <begin position="1"/>
        <end position="24"/>
    </location>
</feature>
<sequence>MYRSLHMPSLLFPLLAITLRSVLHSSSGPLEFIAVRTETPPVNIEVGIGVTLGVVKGEATTELHAESAC</sequence>
<feature type="chain" id="PRO_5018034091" description="Secreted protein" evidence="1">
    <location>
        <begin position="25"/>
        <end position="69"/>
    </location>
</feature>
<proteinExistence type="predicted"/>
<evidence type="ECO:0000256" key="1">
    <source>
        <dbReference type="SAM" id="SignalP"/>
    </source>
</evidence>
<keyword evidence="3" id="KW-1185">Reference proteome</keyword>
<evidence type="ECO:0000313" key="3">
    <source>
        <dbReference type="Proteomes" id="UP000271889"/>
    </source>
</evidence>
<reference evidence="2 3" key="1">
    <citation type="submission" date="2018-11" db="EMBL/GenBank/DDBJ databases">
        <authorList>
            <consortium name="Pathogen Informatics"/>
        </authorList>
    </citation>
    <scope>NUCLEOTIDE SEQUENCE [LARGE SCALE GENOMIC DNA]</scope>
</reference>
<evidence type="ECO:0000313" key="2">
    <source>
        <dbReference type="EMBL" id="VDN31734.1"/>
    </source>
</evidence>
<name>A0A3P7MQ05_CYLGO</name>
<dbReference type="AlphaFoldDB" id="A0A3P7MQ05"/>
<organism evidence="2 3">
    <name type="scientific">Cylicostephanus goldi</name>
    <name type="common">Nematode worm</name>
    <dbReference type="NCBI Taxonomy" id="71465"/>
    <lineage>
        <taxon>Eukaryota</taxon>
        <taxon>Metazoa</taxon>
        <taxon>Ecdysozoa</taxon>
        <taxon>Nematoda</taxon>
        <taxon>Chromadorea</taxon>
        <taxon>Rhabditida</taxon>
        <taxon>Rhabditina</taxon>
        <taxon>Rhabditomorpha</taxon>
        <taxon>Strongyloidea</taxon>
        <taxon>Strongylidae</taxon>
        <taxon>Cylicostephanus</taxon>
    </lineage>
</organism>
<accession>A0A3P7MQ05</accession>
<dbReference type="Proteomes" id="UP000271889">
    <property type="component" value="Unassembled WGS sequence"/>
</dbReference>
<keyword evidence="1" id="KW-0732">Signal</keyword>
<gene>
    <name evidence="2" type="ORF">CGOC_LOCUS11910</name>
</gene>
<evidence type="ECO:0008006" key="4">
    <source>
        <dbReference type="Google" id="ProtNLM"/>
    </source>
</evidence>
<protein>
    <recommendedName>
        <fullName evidence="4">Secreted protein</fullName>
    </recommendedName>
</protein>